<reference evidence="6" key="1">
    <citation type="submission" date="2022-03" db="EMBL/GenBank/DDBJ databases">
        <authorList>
            <person name="Lindestad O."/>
        </authorList>
    </citation>
    <scope>NUCLEOTIDE SEQUENCE</scope>
</reference>
<organism evidence="6 7">
    <name type="scientific">Pararge aegeria aegeria</name>
    <dbReference type="NCBI Taxonomy" id="348720"/>
    <lineage>
        <taxon>Eukaryota</taxon>
        <taxon>Metazoa</taxon>
        <taxon>Ecdysozoa</taxon>
        <taxon>Arthropoda</taxon>
        <taxon>Hexapoda</taxon>
        <taxon>Insecta</taxon>
        <taxon>Pterygota</taxon>
        <taxon>Neoptera</taxon>
        <taxon>Endopterygota</taxon>
        <taxon>Lepidoptera</taxon>
        <taxon>Glossata</taxon>
        <taxon>Ditrysia</taxon>
        <taxon>Papilionoidea</taxon>
        <taxon>Nymphalidae</taxon>
        <taxon>Satyrinae</taxon>
        <taxon>Satyrini</taxon>
        <taxon>Parargina</taxon>
        <taxon>Pararge</taxon>
    </lineage>
</organism>
<comment type="caution">
    <text evidence="6">The sequence shown here is derived from an EMBL/GenBank/DDBJ whole genome shotgun (WGS) entry which is preliminary data.</text>
</comment>
<evidence type="ECO:0000256" key="1">
    <source>
        <dbReference type="ARBA" id="ARBA00004141"/>
    </source>
</evidence>
<evidence type="ECO:0000256" key="5">
    <source>
        <dbReference type="SAM" id="Phobius"/>
    </source>
</evidence>
<keyword evidence="3 5" id="KW-1133">Transmembrane helix</keyword>
<dbReference type="GO" id="GO:0015171">
    <property type="term" value="F:amino acid transmembrane transporter activity"/>
    <property type="evidence" value="ECO:0007669"/>
    <property type="project" value="TreeGrafter"/>
</dbReference>
<evidence type="ECO:0000256" key="2">
    <source>
        <dbReference type="ARBA" id="ARBA00022692"/>
    </source>
</evidence>
<evidence type="ECO:0000256" key="3">
    <source>
        <dbReference type="ARBA" id="ARBA00022989"/>
    </source>
</evidence>
<evidence type="ECO:0000313" key="6">
    <source>
        <dbReference type="EMBL" id="CAH2207519.1"/>
    </source>
</evidence>
<sequence length="113" mass="12435">MTVVLVAGLKKSLFFNNVLNVINIMAWTFMLGSSLFYVDTNNWTRHRGFLPFGWAGVLNGAATCFYAFIGFDIIATTGEEALNPKRSIPLAIVLSLVIILLAYVSTSMILTLI</sequence>
<protein>
    <submittedName>
        <fullName evidence="6">Jg5265 protein</fullName>
    </submittedName>
</protein>
<dbReference type="Pfam" id="PF13520">
    <property type="entry name" value="AA_permease_2"/>
    <property type="match status" value="1"/>
</dbReference>
<feature type="transmembrane region" description="Helical" evidence="5">
    <location>
        <begin position="18"/>
        <end position="37"/>
    </location>
</feature>
<gene>
    <name evidence="6" type="primary">jg5265</name>
    <name evidence="6" type="ORF">PAEG_LOCUS140</name>
</gene>
<dbReference type="InterPro" id="IPR002293">
    <property type="entry name" value="AA/rel_permease1"/>
</dbReference>
<keyword evidence="4 5" id="KW-0472">Membrane</keyword>
<feature type="non-terminal residue" evidence="6">
    <location>
        <position position="1"/>
    </location>
</feature>
<proteinExistence type="predicted"/>
<accession>A0A8S4QGG0</accession>
<feature type="transmembrane region" description="Helical" evidence="5">
    <location>
        <begin position="89"/>
        <end position="112"/>
    </location>
</feature>
<evidence type="ECO:0000256" key="4">
    <source>
        <dbReference type="ARBA" id="ARBA00023136"/>
    </source>
</evidence>
<dbReference type="PANTHER" id="PTHR43243:SF17">
    <property type="entry name" value="CATIONIC AMINO ACID TRANSPORTER-RELATED"/>
    <property type="match status" value="1"/>
</dbReference>
<feature type="non-terminal residue" evidence="6">
    <location>
        <position position="113"/>
    </location>
</feature>
<dbReference type="Gene3D" id="1.20.1740.10">
    <property type="entry name" value="Amino acid/polyamine transporter I"/>
    <property type="match status" value="1"/>
</dbReference>
<feature type="transmembrane region" description="Helical" evidence="5">
    <location>
        <begin position="49"/>
        <end position="69"/>
    </location>
</feature>
<comment type="subcellular location">
    <subcellularLocation>
        <location evidence="1">Membrane</location>
        <topology evidence="1">Multi-pass membrane protein</topology>
    </subcellularLocation>
</comment>
<dbReference type="PANTHER" id="PTHR43243">
    <property type="entry name" value="INNER MEMBRANE TRANSPORTER YGJI-RELATED"/>
    <property type="match status" value="1"/>
</dbReference>
<dbReference type="EMBL" id="CAKXAJ010000469">
    <property type="protein sequence ID" value="CAH2207519.1"/>
    <property type="molecule type" value="Genomic_DNA"/>
</dbReference>
<dbReference type="OrthoDB" id="3900342at2759"/>
<keyword evidence="7" id="KW-1185">Reference proteome</keyword>
<dbReference type="Proteomes" id="UP000838756">
    <property type="component" value="Unassembled WGS sequence"/>
</dbReference>
<dbReference type="GO" id="GO:0005886">
    <property type="term" value="C:plasma membrane"/>
    <property type="evidence" value="ECO:0007669"/>
    <property type="project" value="TreeGrafter"/>
</dbReference>
<name>A0A8S4QGG0_9NEOP</name>
<dbReference type="AlphaFoldDB" id="A0A8S4QGG0"/>
<evidence type="ECO:0000313" key="7">
    <source>
        <dbReference type="Proteomes" id="UP000838756"/>
    </source>
</evidence>
<keyword evidence="2 5" id="KW-0812">Transmembrane</keyword>